<evidence type="ECO:0000313" key="12">
    <source>
        <dbReference type="EnsemblPlants" id="OPUNC09G01480.1"/>
    </source>
</evidence>
<evidence type="ECO:0000256" key="4">
    <source>
        <dbReference type="ARBA" id="ARBA00022771"/>
    </source>
</evidence>
<evidence type="ECO:0000256" key="3">
    <source>
        <dbReference type="ARBA" id="ARBA00022723"/>
    </source>
</evidence>
<keyword evidence="6 8" id="KW-0539">Nucleus</keyword>
<dbReference type="HOGENOM" id="CLU_028225_3_2_1"/>
<dbReference type="GO" id="GO:0009909">
    <property type="term" value="P:regulation of flower development"/>
    <property type="evidence" value="ECO:0007669"/>
    <property type="project" value="InterPro"/>
</dbReference>
<feature type="compositionally biased region" description="Low complexity" evidence="9">
    <location>
        <begin position="149"/>
        <end position="160"/>
    </location>
</feature>
<evidence type="ECO:0000256" key="8">
    <source>
        <dbReference type="PROSITE-ProRule" id="PRU00357"/>
    </source>
</evidence>
<dbReference type="PANTHER" id="PTHR31319:SF117">
    <property type="entry name" value="ZINC FINGER PROTEIN CO3"/>
    <property type="match status" value="1"/>
</dbReference>
<evidence type="ECO:0000256" key="7">
    <source>
        <dbReference type="PROSITE-ProRule" id="PRU00024"/>
    </source>
</evidence>
<dbReference type="GO" id="GO:0003700">
    <property type="term" value="F:DNA-binding transcription factor activity"/>
    <property type="evidence" value="ECO:0007669"/>
    <property type="project" value="TreeGrafter"/>
</dbReference>
<dbReference type="AlphaFoldDB" id="A0A0E0LYN2"/>
<dbReference type="PANTHER" id="PTHR31319">
    <property type="entry name" value="ZINC FINGER PROTEIN CONSTANS-LIKE 4"/>
    <property type="match status" value="1"/>
</dbReference>
<keyword evidence="13" id="KW-1185">Reference proteome</keyword>
<feature type="domain" description="CCT" evidence="11">
    <location>
        <begin position="271"/>
        <end position="313"/>
    </location>
</feature>
<dbReference type="PROSITE" id="PS51017">
    <property type="entry name" value="CCT"/>
    <property type="match status" value="1"/>
</dbReference>
<organism evidence="12">
    <name type="scientific">Oryza punctata</name>
    <name type="common">Red rice</name>
    <dbReference type="NCBI Taxonomy" id="4537"/>
    <lineage>
        <taxon>Eukaryota</taxon>
        <taxon>Viridiplantae</taxon>
        <taxon>Streptophyta</taxon>
        <taxon>Embryophyta</taxon>
        <taxon>Tracheophyta</taxon>
        <taxon>Spermatophyta</taxon>
        <taxon>Magnoliopsida</taxon>
        <taxon>Liliopsida</taxon>
        <taxon>Poales</taxon>
        <taxon>Poaceae</taxon>
        <taxon>BOP clade</taxon>
        <taxon>Oryzoideae</taxon>
        <taxon>Oryzeae</taxon>
        <taxon>Oryzinae</taxon>
        <taxon>Oryza</taxon>
    </lineage>
</organism>
<keyword evidence="4 7" id="KW-0863">Zinc-finger</keyword>
<dbReference type="Pfam" id="PF00643">
    <property type="entry name" value="zf-B_box"/>
    <property type="match status" value="1"/>
</dbReference>
<comment type="subcellular location">
    <subcellularLocation>
        <location evidence="1 8">Nucleus</location>
    </subcellularLocation>
</comment>
<feature type="domain" description="B box-type" evidence="10">
    <location>
        <begin position="15"/>
        <end position="57"/>
    </location>
</feature>
<name>A0A0E0LYN2_ORYPU</name>
<keyword evidence="5" id="KW-0862">Zinc</keyword>
<comment type="similarity">
    <text evidence="2">Belongs to the CONSTANS family.</text>
</comment>
<evidence type="ECO:0000256" key="5">
    <source>
        <dbReference type="ARBA" id="ARBA00022833"/>
    </source>
</evidence>
<evidence type="ECO:0000259" key="11">
    <source>
        <dbReference type="PROSITE" id="PS51017"/>
    </source>
</evidence>
<dbReference type="CDD" id="cd19821">
    <property type="entry name" value="Bbox1_BBX-like"/>
    <property type="match status" value="1"/>
</dbReference>
<sequence>MLKLEPEFPGLPQQCDSCRSAPCAFFCRADSAALCATCDADVHSANPLARRHRRVPMGVVAAPGAGGAFVVRPAGGVNSSWPIREGRRCDYDDDDAAAAAEEDDEEATSWLLFDPFKGSSDQGLPPFGDALVADFLNLGGGAGEKEDASSSSKDCSSSHGKSSEGSHEFAVPGEPVPERQGFGAMSMDIIDYDASNFRRGYNFGASLGHSVSISSLENMSTVPDCGVLEITSSSYLRPSKSTIDLFTAAAGSPAAAHSIMSPPHFMGAIDREARVHRYREKRKTRRFEKTIRYASRKAYAETRPRIKGRFAKRSDADLEVDQYLSTTADSSCGVVPTF</sequence>
<dbReference type="InterPro" id="IPR010402">
    <property type="entry name" value="CCT_domain"/>
</dbReference>
<dbReference type="GO" id="GO:0005634">
    <property type="term" value="C:nucleus"/>
    <property type="evidence" value="ECO:0007669"/>
    <property type="project" value="UniProtKB-SubCell"/>
</dbReference>
<dbReference type="InterPro" id="IPR045281">
    <property type="entry name" value="CONSTANS-like"/>
</dbReference>
<evidence type="ECO:0000256" key="2">
    <source>
        <dbReference type="ARBA" id="ARBA00010024"/>
    </source>
</evidence>
<dbReference type="EnsemblPlants" id="OPUNC09G01480.1">
    <property type="protein sequence ID" value="OPUNC09G01480.1"/>
    <property type="gene ID" value="OPUNC09G01480"/>
</dbReference>
<dbReference type="InterPro" id="IPR049808">
    <property type="entry name" value="CONSTANS-like_Bbox1"/>
</dbReference>
<evidence type="ECO:0000256" key="6">
    <source>
        <dbReference type="ARBA" id="ARBA00023242"/>
    </source>
</evidence>
<keyword evidence="3" id="KW-0479">Metal-binding</keyword>
<dbReference type="GO" id="GO:0008270">
    <property type="term" value="F:zinc ion binding"/>
    <property type="evidence" value="ECO:0007669"/>
    <property type="project" value="UniProtKB-KW"/>
</dbReference>
<feature type="region of interest" description="Disordered" evidence="9">
    <location>
        <begin position="142"/>
        <end position="180"/>
    </location>
</feature>
<reference evidence="12" key="1">
    <citation type="submission" date="2015-04" db="UniProtKB">
        <authorList>
            <consortium name="EnsemblPlants"/>
        </authorList>
    </citation>
    <scope>IDENTIFICATION</scope>
</reference>
<dbReference type="eggNOG" id="KOG1601">
    <property type="taxonomic scope" value="Eukaryota"/>
</dbReference>
<accession>A0A0E0LYN2</accession>
<dbReference type="PROSITE" id="PS50119">
    <property type="entry name" value="ZF_BBOX"/>
    <property type="match status" value="1"/>
</dbReference>
<dbReference type="Pfam" id="PF06203">
    <property type="entry name" value="CCT"/>
    <property type="match status" value="1"/>
</dbReference>
<evidence type="ECO:0000256" key="1">
    <source>
        <dbReference type="ARBA" id="ARBA00004123"/>
    </source>
</evidence>
<dbReference type="OMA" id="ENQGSEC"/>
<dbReference type="GO" id="GO:0048577">
    <property type="term" value="P:negative regulation of short-day photoperiodism, flowering"/>
    <property type="evidence" value="ECO:0007669"/>
    <property type="project" value="EnsemblPlants"/>
</dbReference>
<dbReference type="InterPro" id="IPR000315">
    <property type="entry name" value="Znf_B-box"/>
</dbReference>
<proteinExistence type="inferred from homology"/>
<evidence type="ECO:0000259" key="10">
    <source>
        <dbReference type="PROSITE" id="PS50119"/>
    </source>
</evidence>
<dbReference type="SMART" id="SM00336">
    <property type="entry name" value="BBOX"/>
    <property type="match status" value="1"/>
</dbReference>
<dbReference type="Gramene" id="OPUNC09G01480.1">
    <property type="protein sequence ID" value="OPUNC09G01480.1"/>
    <property type="gene ID" value="OPUNC09G01480"/>
</dbReference>
<evidence type="ECO:0000313" key="13">
    <source>
        <dbReference type="Proteomes" id="UP000026962"/>
    </source>
</evidence>
<evidence type="ECO:0008006" key="14">
    <source>
        <dbReference type="Google" id="ProtNLM"/>
    </source>
</evidence>
<evidence type="ECO:0000256" key="9">
    <source>
        <dbReference type="SAM" id="MobiDB-lite"/>
    </source>
</evidence>
<dbReference type="STRING" id="4537.A0A0E0LYN2"/>
<protein>
    <recommendedName>
        <fullName evidence="14">CCT domain-containing protein</fullName>
    </recommendedName>
</protein>
<dbReference type="Proteomes" id="UP000026962">
    <property type="component" value="Chromosome 9"/>
</dbReference>
<reference evidence="12" key="2">
    <citation type="submission" date="2018-05" db="EMBL/GenBank/DDBJ databases">
        <title>OpunRS2 (Oryza punctata Reference Sequence Version 2).</title>
        <authorList>
            <person name="Zhang J."/>
            <person name="Kudrna D."/>
            <person name="Lee S."/>
            <person name="Talag J."/>
            <person name="Welchert J."/>
            <person name="Wing R.A."/>
        </authorList>
    </citation>
    <scope>NUCLEOTIDE SEQUENCE [LARGE SCALE GENOMIC DNA]</scope>
</reference>